<accession>A0A9K3CNW2</accession>
<comment type="caution">
    <text evidence="2">The sequence shown here is derived from an EMBL/GenBank/DDBJ whole genome shotgun (WGS) entry which is preliminary data.</text>
</comment>
<protein>
    <recommendedName>
        <fullName evidence="4">Zona occludens toxin N-terminal domain-containing protein</fullName>
    </recommendedName>
</protein>
<evidence type="ECO:0000313" key="3">
    <source>
        <dbReference type="Proteomes" id="UP000265618"/>
    </source>
</evidence>
<keyword evidence="3" id="KW-1185">Reference proteome</keyword>
<dbReference type="Gene3D" id="3.40.50.300">
    <property type="entry name" value="P-loop containing nucleotide triphosphate hydrolases"/>
    <property type="match status" value="1"/>
</dbReference>
<name>A0A9K3CNW2_9EUKA</name>
<dbReference type="AlphaFoldDB" id="A0A9K3CNW2"/>
<feature type="region of interest" description="Disordered" evidence="1">
    <location>
        <begin position="342"/>
        <end position="367"/>
    </location>
</feature>
<proteinExistence type="predicted"/>
<dbReference type="Proteomes" id="UP000265618">
    <property type="component" value="Unassembled WGS sequence"/>
</dbReference>
<dbReference type="SUPFAM" id="SSF52540">
    <property type="entry name" value="P-loop containing nucleoside triphosphate hydrolases"/>
    <property type="match status" value="1"/>
</dbReference>
<dbReference type="EMBL" id="BDIP01000197">
    <property type="protein sequence ID" value="GIQ80574.1"/>
    <property type="molecule type" value="Genomic_DNA"/>
</dbReference>
<gene>
    <name evidence="2" type="ORF">KIPB_001399</name>
</gene>
<feature type="compositionally biased region" description="Basic and acidic residues" evidence="1">
    <location>
        <begin position="350"/>
        <end position="367"/>
    </location>
</feature>
<organism evidence="2 3">
    <name type="scientific">Kipferlia bialata</name>
    <dbReference type="NCBI Taxonomy" id="797122"/>
    <lineage>
        <taxon>Eukaryota</taxon>
        <taxon>Metamonada</taxon>
        <taxon>Carpediemonas-like organisms</taxon>
        <taxon>Kipferlia</taxon>
    </lineage>
</organism>
<dbReference type="OrthoDB" id="2316594at2759"/>
<feature type="non-terminal residue" evidence="2">
    <location>
        <position position="1"/>
    </location>
</feature>
<dbReference type="InterPro" id="IPR027417">
    <property type="entry name" value="P-loop_NTPase"/>
</dbReference>
<reference evidence="2 3" key="1">
    <citation type="journal article" date="2018" name="PLoS ONE">
        <title>The draft genome of Kipferlia bialata reveals reductive genome evolution in fornicate parasites.</title>
        <authorList>
            <person name="Tanifuji G."/>
            <person name="Takabayashi S."/>
            <person name="Kume K."/>
            <person name="Takagi M."/>
            <person name="Nakayama T."/>
            <person name="Kamikawa R."/>
            <person name="Inagaki Y."/>
            <person name="Hashimoto T."/>
        </authorList>
    </citation>
    <scope>NUCLEOTIDE SEQUENCE [LARGE SCALE GENOMIC DNA]</scope>
    <source>
        <strain evidence="2">NY0173</strain>
    </source>
</reference>
<evidence type="ECO:0000256" key="1">
    <source>
        <dbReference type="SAM" id="MobiDB-lite"/>
    </source>
</evidence>
<evidence type="ECO:0000313" key="2">
    <source>
        <dbReference type="EMBL" id="GIQ80574.1"/>
    </source>
</evidence>
<sequence length="367" mass="39966">QNSGKSHTLNSIVESCMLTCPPVTQGTNMVTLVCSYDRTQVNYCESIGLGLVGAAGVVASPCVVLVSPHNYRQRQQFFSSFPNVQVHPLLFPFEDLDASYLRMLMGLDSGKVPLYEGVLMALLRRVQRSGRRPTWTDFLTLIANAGFTPAQMQPLQQRVDMLAGLVMESDINKESTAHNATSCISLLSSLQPGSLVICDLTDPLLGPEDANAIFSVVSQLFVGSHATYDKLLVLDEAHKYLQVEGPLSKTLLTTVRQMRHCGCRVVLSTQSPSDIPREFLELCSLAVMHNASLLLSLSHCGVGECLVFDPHASSRLGSEVGGAVGNCIKARIRPRLTMDAGSSIRTATTLDRDTPGEGKERERERET</sequence>
<evidence type="ECO:0008006" key="4">
    <source>
        <dbReference type="Google" id="ProtNLM"/>
    </source>
</evidence>